<dbReference type="GO" id="GO:0012505">
    <property type="term" value="C:endomembrane system"/>
    <property type="evidence" value="ECO:0007669"/>
    <property type="project" value="UniProtKB-ARBA"/>
</dbReference>
<gene>
    <name evidence="1" type="ORF">MNBD_GAMMA18-758</name>
</gene>
<proteinExistence type="predicted"/>
<reference evidence="1" key="1">
    <citation type="submission" date="2018-06" db="EMBL/GenBank/DDBJ databases">
        <authorList>
            <person name="Zhirakovskaya E."/>
        </authorList>
    </citation>
    <scope>NUCLEOTIDE SEQUENCE</scope>
</reference>
<accession>A0A3B0ZTA8</accession>
<dbReference type="PROSITE" id="PS50005">
    <property type="entry name" value="TPR"/>
    <property type="match status" value="1"/>
</dbReference>
<dbReference type="PROSITE" id="PS51257">
    <property type="entry name" value="PROKAR_LIPOPROTEIN"/>
    <property type="match status" value="1"/>
</dbReference>
<dbReference type="GO" id="GO:0032991">
    <property type="term" value="C:protein-containing complex"/>
    <property type="evidence" value="ECO:0007669"/>
    <property type="project" value="UniProtKB-ARBA"/>
</dbReference>
<name>A0A3B0ZTA8_9ZZZZ</name>
<dbReference type="Gene3D" id="1.25.40.10">
    <property type="entry name" value="Tetratricopeptide repeat domain"/>
    <property type="match status" value="1"/>
</dbReference>
<dbReference type="AlphaFoldDB" id="A0A3B0ZTA8"/>
<dbReference type="InterPro" id="IPR019734">
    <property type="entry name" value="TPR_rpt"/>
</dbReference>
<evidence type="ECO:0000313" key="1">
    <source>
        <dbReference type="EMBL" id="VAW83876.1"/>
    </source>
</evidence>
<protein>
    <submittedName>
        <fullName evidence="1">Uncharacterized protein</fullName>
    </submittedName>
</protein>
<dbReference type="InterPro" id="IPR015374">
    <property type="entry name" value="ChAPs"/>
</dbReference>
<dbReference type="SUPFAM" id="SSF48452">
    <property type="entry name" value="TPR-like"/>
    <property type="match status" value="1"/>
</dbReference>
<dbReference type="GO" id="GO:0016192">
    <property type="term" value="P:vesicle-mediated transport"/>
    <property type="evidence" value="ECO:0007669"/>
    <property type="project" value="UniProtKB-ARBA"/>
</dbReference>
<dbReference type="InterPro" id="IPR011990">
    <property type="entry name" value="TPR-like_helical_dom_sf"/>
</dbReference>
<sequence>MRPLVVFLMSYESRMEYWWLLVVVVLFLAGCGATTSQWKGVGPVSAFETQMLNQGLENETISSRLSLEADNAAVVGNTHLAIDYAKRAKHYTPTNAMIWYQLAQLYLQQEYYKEAEASALRTISLSKNNRRLQAKGWRLIEQSRLLLGGESHSQYAGHRAAKLER</sequence>
<dbReference type="EMBL" id="UOFP01000011">
    <property type="protein sequence ID" value="VAW83876.1"/>
    <property type="molecule type" value="Genomic_DNA"/>
</dbReference>
<dbReference type="GO" id="GO:0005737">
    <property type="term" value="C:cytoplasm"/>
    <property type="evidence" value="ECO:0007669"/>
    <property type="project" value="UniProtKB-ARBA"/>
</dbReference>
<organism evidence="1">
    <name type="scientific">hydrothermal vent metagenome</name>
    <dbReference type="NCBI Taxonomy" id="652676"/>
    <lineage>
        <taxon>unclassified sequences</taxon>
        <taxon>metagenomes</taxon>
        <taxon>ecological metagenomes</taxon>
    </lineage>
</organism>
<dbReference type="Pfam" id="PF09295">
    <property type="entry name" value="ChAPs"/>
    <property type="match status" value="1"/>
</dbReference>